<proteinExistence type="predicted"/>
<dbReference type="InterPro" id="IPR001254">
    <property type="entry name" value="Trypsin_dom"/>
</dbReference>
<keyword evidence="4" id="KW-1015">Disulfide bond</keyword>
<accession>A0A8X8BQ83</accession>
<dbReference type="SMART" id="SM00020">
    <property type="entry name" value="Tryp_SPc"/>
    <property type="match status" value="2"/>
</dbReference>
<dbReference type="PROSITE" id="PS50240">
    <property type="entry name" value="TRYPSIN_DOM"/>
    <property type="match status" value="2"/>
</dbReference>
<evidence type="ECO:0000313" key="8">
    <source>
        <dbReference type="EMBL" id="KAG2463841.1"/>
    </source>
</evidence>
<dbReference type="InterPro" id="IPR001314">
    <property type="entry name" value="Peptidase_S1A"/>
</dbReference>
<feature type="compositionally biased region" description="Acidic residues" evidence="6">
    <location>
        <begin position="32"/>
        <end position="42"/>
    </location>
</feature>
<dbReference type="InterPro" id="IPR009003">
    <property type="entry name" value="Peptidase_S1_PA"/>
</dbReference>
<dbReference type="SUPFAM" id="SSF50494">
    <property type="entry name" value="Trypsin-like serine proteases"/>
    <property type="match status" value="2"/>
</dbReference>
<reference evidence="8 9" key="1">
    <citation type="journal article" date="2021" name="Cell">
        <title>Tracing the genetic footprints of vertebrate landing in non-teleost ray-finned fishes.</title>
        <authorList>
            <person name="Bi X."/>
            <person name="Wang K."/>
            <person name="Yang L."/>
            <person name="Pan H."/>
            <person name="Jiang H."/>
            <person name="Wei Q."/>
            <person name="Fang M."/>
            <person name="Yu H."/>
            <person name="Zhu C."/>
            <person name="Cai Y."/>
            <person name="He Y."/>
            <person name="Gan X."/>
            <person name="Zeng H."/>
            <person name="Yu D."/>
            <person name="Zhu Y."/>
            <person name="Jiang H."/>
            <person name="Qiu Q."/>
            <person name="Yang H."/>
            <person name="Zhang Y.E."/>
            <person name="Wang W."/>
            <person name="Zhu M."/>
            <person name="He S."/>
            <person name="Zhang G."/>
        </authorList>
    </citation>
    <scope>NUCLEOTIDE SEQUENCE [LARGE SCALE GENOMIC DNA]</scope>
    <source>
        <strain evidence="8">Bchr_013</strain>
    </source>
</reference>
<keyword evidence="9" id="KW-1185">Reference proteome</keyword>
<dbReference type="PANTHER" id="PTHR24253:SF159">
    <property type="entry name" value="SERINE PROTEASE 42"/>
    <property type="match status" value="1"/>
</dbReference>
<feature type="non-terminal residue" evidence="8">
    <location>
        <position position="1"/>
    </location>
</feature>
<keyword evidence="1 8" id="KW-0645">Protease</keyword>
<feature type="region of interest" description="Disordered" evidence="6">
    <location>
        <begin position="29"/>
        <end position="53"/>
    </location>
</feature>
<dbReference type="AlphaFoldDB" id="A0A8X8BQ83"/>
<evidence type="ECO:0000256" key="5">
    <source>
        <dbReference type="ARBA" id="ARBA00023180"/>
    </source>
</evidence>
<dbReference type="PRINTS" id="PR00722">
    <property type="entry name" value="CHYMOTRYPSIN"/>
</dbReference>
<dbReference type="CDD" id="cd00190">
    <property type="entry name" value="Tryp_SPc"/>
    <property type="match status" value="2"/>
</dbReference>
<gene>
    <name evidence="8" type="primary">Tmprss9_1</name>
    <name evidence="8" type="ORF">GTO96_0002245</name>
</gene>
<dbReference type="Gene3D" id="2.40.10.10">
    <property type="entry name" value="Trypsin-like serine proteases"/>
    <property type="match status" value="3"/>
</dbReference>
<protein>
    <submittedName>
        <fullName evidence="8">TMPS9 protease</fullName>
    </submittedName>
</protein>
<evidence type="ECO:0000256" key="3">
    <source>
        <dbReference type="ARBA" id="ARBA00022801"/>
    </source>
</evidence>
<keyword evidence="2" id="KW-0732">Signal</keyword>
<sequence>MSQRPTKKFNAREVLAEILKELLDINTSYNSNEEDNDGGSDDEERKTDDETAQRRCSKYDCGMPVFSSRIVGGTAAVNGAWPWQVSLHLEGSHICGGSLISNDWVMCAAHCFEDTLNLSLYQVYLGLYYNVDPPSSSTVIRKLANVFVNPNYTSAEQGHDISLLQLDQPVSYTDYILPVCLPSATSDFTGQNCWVTGWGYVQENVPLASPDALQQVQVPIVSNQLCDMMYHIGTAISLSSQIILSDMMCAGYSQGGKDSCQGDSGGPLVCISTNGSWVQAGIVSWGDGCAEVLKPGVYSRVSSFLGFIEAVINGTVKATATLPKSGAARGQTCSMLVVPMLAGWFISAGWAGPQLFVNFIPDDSKLPDRSEGGILENEMSDVCSFFSDACGIPTASSRIVGGTAAADGAWPWQVSLHRNGHHICGGSLINEQWVLCAAHCVVGYSSSIFTVYLGLYTTDQPSSHTVVGNVRNIIVYPGYSSPSLGKDASLLQLDRRVSYSAFIHPICLPNASDVFTSQNSCWVTGWGYVKEGVALPSPGTLQQVQVPIINPATCAILYSSNKITILSDMICAGDLKGGKDSCQGDSGGPLVCKRSDGSWVQAGIVSWGVGCAEAYKPGVYSRVTSFVTWIEANSNVTSSSGIGLQTFSQDLIANVSYFLDLKAGTGHWEVTLCVLMCLCLTGLFT</sequence>
<dbReference type="Pfam" id="PF00089">
    <property type="entry name" value="Trypsin"/>
    <property type="match status" value="2"/>
</dbReference>
<dbReference type="GO" id="GO:0004252">
    <property type="term" value="F:serine-type endopeptidase activity"/>
    <property type="evidence" value="ECO:0007669"/>
    <property type="project" value="InterPro"/>
</dbReference>
<feature type="compositionally biased region" description="Basic and acidic residues" evidence="6">
    <location>
        <begin position="43"/>
        <end position="53"/>
    </location>
</feature>
<dbReference type="InterPro" id="IPR043504">
    <property type="entry name" value="Peptidase_S1_PA_chymotrypsin"/>
</dbReference>
<feature type="domain" description="Peptidase S1" evidence="7">
    <location>
        <begin position="70"/>
        <end position="313"/>
    </location>
</feature>
<evidence type="ECO:0000313" key="9">
    <source>
        <dbReference type="Proteomes" id="UP000886611"/>
    </source>
</evidence>
<dbReference type="InterPro" id="IPR033116">
    <property type="entry name" value="TRYPSIN_SER"/>
</dbReference>
<organism evidence="8 9">
    <name type="scientific">Polypterus senegalus</name>
    <name type="common">Senegal bichir</name>
    <dbReference type="NCBI Taxonomy" id="55291"/>
    <lineage>
        <taxon>Eukaryota</taxon>
        <taxon>Metazoa</taxon>
        <taxon>Chordata</taxon>
        <taxon>Craniata</taxon>
        <taxon>Vertebrata</taxon>
        <taxon>Euteleostomi</taxon>
        <taxon>Actinopterygii</taxon>
        <taxon>Polypteriformes</taxon>
        <taxon>Polypteridae</taxon>
        <taxon>Polypterus</taxon>
    </lineage>
</organism>
<dbReference type="GO" id="GO:0006508">
    <property type="term" value="P:proteolysis"/>
    <property type="evidence" value="ECO:0007669"/>
    <property type="project" value="UniProtKB-KW"/>
</dbReference>
<dbReference type="EMBL" id="JAATIS010003638">
    <property type="protein sequence ID" value="KAG2463841.1"/>
    <property type="molecule type" value="Genomic_DNA"/>
</dbReference>
<dbReference type="PANTHER" id="PTHR24253">
    <property type="entry name" value="TRANSMEMBRANE PROTEASE SERINE"/>
    <property type="match status" value="1"/>
</dbReference>
<keyword evidence="5" id="KW-0325">Glycoprotein</keyword>
<comment type="caution">
    <text evidence="8">The sequence shown here is derived from an EMBL/GenBank/DDBJ whole genome shotgun (WGS) entry which is preliminary data.</text>
</comment>
<evidence type="ECO:0000259" key="7">
    <source>
        <dbReference type="PROSITE" id="PS50240"/>
    </source>
</evidence>
<feature type="non-terminal residue" evidence="8">
    <location>
        <position position="685"/>
    </location>
</feature>
<dbReference type="FunFam" id="2.40.10.10:FF:000024">
    <property type="entry name" value="Serine protease 53"/>
    <property type="match status" value="2"/>
</dbReference>
<dbReference type="PROSITE" id="PS00135">
    <property type="entry name" value="TRYPSIN_SER"/>
    <property type="match status" value="2"/>
</dbReference>
<keyword evidence="3" id="KW-0378">Hydrolase</keyword>
<evidence type="ECO:0000256" key="4">
    <source>
        <dbReference type="ARBA" id="ARBA00023157"/>
    </source>
</evidence>
<feature type="domain" description="Peptidase S1" evidence="7">
    <location>
        <begin position="399"/>
        <end position="635"/>
    </location>
</feature>
<evidence type="ECO:0000256" key="6">
    <source>
        <dbReference type="SAM" id="MobiDB-lite"/>
    </source>
</evidence>
<evidence type="ECO:0000256" key="2">
    <source>
        <dbReference type="ARBA" id="ARBA00022729"/>
    </source>
</evidence>
<name>A0A8X8BQ83_POLSE</name>
<dbReference type="Proteomes" id="UP000886611">
    <property type="component" value="Unassembled WGS sequence"/>
</dbReference>
<evidence type="ECO:0000256" key="1">
    <source>
        <dbReference type="ARBA" id="ARBA00022670"/>
    </source>
</evidence>